<accession>A0ABV3W561</accession>
<gene>
    <name evidence="2" type="ORF">AB1300_25060</name>
</gene>
<organism evidence="2 3">
    <name type="scientific">Lysinibacillus xylanilyticus</name>
    <dbReference type="NCBI Taxonomy" id="582475"/>
    <lineage>
        <taxon>Bacteria</taxon>
        <taxon>Bacillati</taxon>
        <taxon>Bacillota</taxon>
        <taxon>Bacilli</taxon>
        <taxon>Bacillales</taxon>
        <taxon>Bacillaceae</taxon>
        <taxon>Lysinibacillus</taxon>
    </lineage>
</organism>
<evidence type="ECO:0000313" key="3">
    <source>
        <dbReference type="Proteomes" id="UP001558534"/>
    </source>
</evidence>
<reference evidence="2 3" key="1">
    <citation type="submission" date="2024-07" db="EMBL/GenBank/DDBJ databases">
        <title>Characterization of a bacterium isolated from hydrolysated instant sea cucumber by whole-genome sequencing and metabolomics.</title>
        <authorList>
            <person name="Luo X."/>
            <person name="Zhang Z."/>
            <person name="Zheng Z."/>
            <person name="Zhang W."/>
            <person name="Ming T."/>
            <person name="Jiao L."/>
            <person name="Su X."/>
            <person name="Kong F."/>
            <person name="Xu J."/>
        </authorList>
    </citation>
    <scope>NUCLEOTIDE SEQUENCE [LARGE SCALE GENOMIC DNA]</scope>
    <source>
        <strain evidence="2 3">XL-2024</strain>
    </source>
</reference>
<evidence type="ECO:0000313" key="2">
    <source>
        <dbReference type="EMBL" id="MEX3748338.1"/>
    </source>
</evidence>
<name>A0ABV3W561_9BACI</name>
<dbReference type="EMBL" id="JBFRHK010000032">
    <property type="protein sequence ID" value="MEX3748338.1"/>
    <property type="molecule type" value="Genomic_DNA"/>
</dbReference>
<protein>
    <submittedName>
        <fullName evidence="2">Uncharacterized protein</fullName>
    </submittedName>
</protein>
<dbReference type="Proteomes" id="UP001558534">
    <property type="component" value="Unassembled WGS sequence"/>
</dbReference>
<comment type="caution">
    <text evidence="2">The sequence shown here is derived from an EMBL/GenBank/DDBJ whole genome shotgun (WGS) entry which is preliminary data.</text>
</comment>
<feature type="chain" id="PRO_5045217925" evidence="1">
    <location>
        <begin position="24"/>
        <end position="83"/>
    </location>
</feature>
<keyword evidence="1" id="KW-0732">Signal</keyword>
<sequence length="83" mass="9521">MNKLLTTILFSSSVLFVPNSIIAQENNTEVSSNKITPQELEEYQERMIKEGMDKYNATAGTAILYDSRGNIIHTYKTIYREEN</sequence>
<proteinExistence type="predicted"/>
<evidence type="ECO:0000256" key="1">
    <source>
        <dbReference type="SAM" id="SignalP"/>
    </source>
</evidence>
<feature type="signal peptide" evidence="1">
    <location>
        <begin position="1"/>
        <end position="23"/>
    </location>
</feature>
<keyword evidence="3" id="KW-1185">Reference proteome</keyword>
<dbReference type="RefSeq" id="WP_368638721.1">
    <property type="nucleotide sequence ID" value="NZ_JBFRHK010000032.1"/>
</dbReference>